<dbReference type="Gene3D" id="1.10.510.10">
    <property type="entry name" value="Transferase(Phosphotransferase) domain 1"/>
    <property type="match status" value="1"/>
</dbReference>
<proteinExistence type="predicted"/>
<comment type="caution">
    <text evidence="7">The sequence shown here is derived from an EMBL/GenBank/DDBJ whole genome shotgun (WGS) entry which is preliminary data.</text>
</comment>
<evidence type="ECO:0000256" key="4">
    <source>
        <dbReference type="ARBA" id="ARBA00022777"/>
    </source>
</evidence>
<keyword evidence="4" id="KW-0418">Kinase</keyword>
<keyword evidence="3" id="KW-0547">Nucleotide-binding</keyword>
<accession>A0ABR2KBD0</accession>
<keyword evidence="5" id="KW-0067">ATP-binding</keyword>
<sequence length="414" mass="48583">MFSALAPLNDDNFIVFSPIQLIICMTLDIPEEQWKILDKTYFVIGKTLNIVSTESTEEVFINNSTNIAFIGKRDQSTIVIEVEDKKYVIKGQTEYIFSLFFTLAGCKYSTYSQNDLQILEVLDKNHFGKIIKAQLLFDNQIYILKTIRKKKLNIISEQTLQYESYLTTLPNHPFIINLCFTIHNEPKYFLGYEYPKGGKLLFRLEKLGQPKLDYIRLYAAELTLALEHLSKYVKHPNLLKPDNVLLDSNGHIKLVIYTEPNEFSDNLTLDFPEFTPEYIDKQQTDYKSLIWFLGCFLYNMVYFSHPFEDKTQAKTFDNILHKELTFPKPAEKQITDLIQKLLRKNPEERLTFDQIKIDPFFENLDWNKVYHKQIIERLNLIAISKDDDGNSDKETTPHMAEFENFSCDFTNNIK</sequence>
<evidence type="ECO:0000256" key="5">
    <source>
        <dbReference type="ARBA" id="ARBA00022840"/>
    </source>
</evidence>
<evidence type="ECO:0000313" key="8">
    <source>
        <dbReference type="Proteomes" id="UP001470230"/>
    </source>
</evidence>
<dbReference type="InterPro" id="IPR000719">
    <property type="entry name" value="Prot_kinase_dom"/>
</dbReference>
<organism evidence="7 8">
    <name type="scientific">Tritrichomonas musculus</name>
    <dbReference type="NCBI Taxonomy" id="1915356"/>
    <lineage>
        <taxon>Eukaryota</taxon>
        <taxon>Metamonada</taxon>
        <taxon>Parabasalia</taxon>
        <taxon>Tritrichomonadida</taxon>
        <taxon>Tritrichomonadidae</taxon>
        <taxon>Tritrichomonas</taxon>
    </lineage>
</organism>
<feature type="domain" description="Protein kinase" evidence="6">
    <location>
        <begin position="116"/>
        <end position="361"/>
    </location>
</feature>
<evidence type="ECO:0000313" key="7">
    <source>
        <dbReference type="EMBL" id="KAK8888399.1"/>
    </source>
</evidence>
<reference evidence="7 8" key="1">
    <citation type="submission" date="2024-04" db="EMBL/GenBank/DDBJ databases">
        <title>Tritrichomonas musculus Genome.</title>
        <authorList>
            <person name="Alves-Ferreira E."/>
            <person name="Grigg M."/>
            <person name="Lorenzi H."/>
            <person name="Galac M."/>
        </authorList>
    </citation>
    <scope>NUCLEOTIDE SEQUENCE [LARGE SCALE GENOMIC DNA]</scope>
    <source>
        <strain evidence="7 8">EAF2021</strain>
    </source>
</reference>
<evidence type="ECO:0000256" key="2">
    <source>
        <dbReference type="ARBA" id="ARBA00022679"/>
    </source>
</evidence>
<dbReference type="InterPro" id="IPR011009">
    <property type="entry name" value="Kinase-like_dom_sf"/>
</dbReference>
<dbReference type="Gene3D" id="3.30.200.20">
    <property type="entry name" value="Phosphorylase Kinase, domain 1"/>
    <property type="match status" value="1"/>
</dbReference>
<gene>
    <name evidence="7" type="ORF">M9Y10_039469</name>
</gene>
<dbReference type="Proteomes" id="UP001470230">
    <property type="component" value="Unassembled WGS sequence"/>
</dbReference>
<dbReference type="PROSITE" id="PS50011">
    <property type="entry name" value="PROTEIN_KINASE_DOM"/>
    <property type="match status" value="1"/>
</dbReference>
<evidence type="ECO:0000256" key="3">
    <source>
        <dbReference type="ARBA" id="ARBA00022741"/>
    </source>
</evidence>
<keyword evidence="2" id="KW-0808">Transferase</keyword>
<dbReference type="SUPFAM" id="SSF56112">
    <property type="entry name" value="Protein kinase-like (PK-like)"/>
    <property type="match status" value="1"/>
</dbReference>
<keyword evidence="8" id="KW-1185">Reference proteome</keyword>
<keyword evidence="1" id="KW-0723">Serine/threonine-protein kinase</keyword>
<dbReference type="PANTHER" id="PTHR24351">
    <property type="entry name" value="RIBOSOMAL PROTEIN S6 KINASE"/>
    <property type="match status" value="1"/>
</dbReference>
<protein>
    <recommendedName>
        <fullName evidence="6">Protein kinase domain-containing protein</fullName>
    </recommendedName>
</protein>
<dbReference type="Pfam" id="PF00069">
    <property type="entry name" value="Pkinase"/>
    <property type="match status" value="1"/>
</dbReference>
<evidence type="ECO:0000256" key="1">
    <source>
        <dbReference type="ARBA" id="ARBA00022527"/>
    </source>
</evidence>
<name>A0ABR2KBD0_9EUKA</name>
<dbReference type="EMBL" id="JAPFFF010000006">
    <property type="protein sequence ID" value="KAK8888399.1"/>
    <property type="molecule type" value="Genomic_DNA"/>
</dbReference>
<evidence type="ECO:0000259" key="6">
    <source>
        <dbReference type="PROSITE" id="PS50011"/>
    </source>
</evidence>